<feature type="region of interest" description="Disordered" evidence="7">
    <location>
        <begin position="574"/>
        <end position="716"/>
    </location>
</feature>
<comment type="subcellular location">
    <subcellularLocation>
        <location evidence="1">Nucleus</location>
    </subcellularLocation>
</comment>
<dbReference type="PANTHER" id="PTHR21964">
    <property type="entry name" value="BREAST CANCER METASTASIS-SUPPRESSOR 1"/>
    <property type="match status" value="1"/>
</dbReference>
<feature type="region of interest" description="Disordered" evidence="7">
    <location>
        <begin position="480"/>
        <end position="504"/>
    </location>
</feature>
<dbReference type="OrthoDB" id="20886at2759"/>
<keyword evidence="4" id="KW-0804">Transcription</keyword>
<keyword evidence="2" id="KW-0678">Repressor</keyword>
<feature type="compositionally biased region" description="Acidic residues" evidence="7">
    <location>
        <begin position="210"/>
        <end position="221"/>
    </location>
</feature>
<feature type="compositionally biased region" description="Basic and acidic residues" evidence="7">
    <location>
        <begin position="61"/>
        <end position="92"/>
    </location>
</feature>
<dbReference type="SMART" id="SM01401">
    <property type="entry name" value="Sds3"/>
    <property type="match status" value="1"/>
</dbReference>
<feature type="compositionally biased region" description="Polar residues" evidence="7">
    <location>
        <begin position="627"/>
        <end position="645"/>
    </location>
</feature>
<feature type="compositionally biased region" description="Polar residues" evidence="7">
    <location>
        <begin position="702"/>
        <end position="716"/>
    </location>
</feature>
<dbReference type="Pfam" id="PF08598">
    <property type="entry name" value="Sds3"/>
    <property type="match status" value="1"/>
</dbReference>
<keyword evidence="3" id="KW-0805">Transcription regulation</keyword>
<evidence type="ECO:0000256" key="1">
    <source>
        <dbReference type="ARBA" id="ARBA00004123"/>
    </source>
</evidence>
<feature type="compositionally biased region" description="Polar residues" evidence="7">
    <location>
        <begin position="12"/>
        <end position="26"/>
    </location>
</feature>
<name>A0A9W4N6T8_9EURO</name>
<evidence type="ECO:0000256" key="6">
    <source>
        <dbReference type="ARBA" id="ARBA00038256"/>
    </source>
</evidence>
<feature type="compositionally biased region" description="Polar residues" evidence="7">
    <location>
        <begin position="575"/>
        <end position="584"/>
    </location>
</feature>
<reference evidence="8" key="1">
    <citation type="submission" date="2021-07" db="EMBL/GenBank/DDBJ databases">
        <authorList>
            <person name="Branca A.L. A."/>
        </authorList>
    </citation>
    <scope>NUCLEOTIDE SEQUENCE</scope>
</reference>
<feature type="compositionally biased region" description="Low complexity" evidence="7">
    <location>
        <begin position="541"/>
        <end position="557"/>
    </location>
</feature>
<evidence type="ECO:0000313" key="8">
    <source>
        <dbReference type="EMBL" id="CAG8282519.1"/>
    </source>
</evidence>
<gene>
    <name evidence="8" type="ORF">PSALAMII_LOCUS1485</name>
</gene>
<keyword evidence="5" id="KW-0539">Nucleus</keyword>
<sequence length="716" mass="79540">MEVAESREQASVGHTTGAESTISNGDRNPFLDDPLMDDDGRSSSLSEIDDVSDNEPSDFEDPIKSDKPMENDSEAETERIEDSPHNVRKRDIVLSAGSAGPSPSKLHQSTTLDDVDDDALMADDSPTKRRSSKNNGLTDEIPDLGDSELPDSIGKKRKRVEAGDETTAGLGDEDEPMKKRRNSIKSDLSDPIDDDTPLSPEPLDDTMAMNDDDTPVDDAPELDLPVAPPIKGKKGKKSKRKGRTAQDADDKPVVGIEASIEDVADHIREKDDEPAERYEPDDAEPVGRAEEESVKKMSALDSLATLEKEFATLRDKIYDEKISKLNRELEMLTGPNPTHPEYLRQIECVQRHRDAKIKYEENLYRYRMKSLMNKALAERSQAHSTYFQRVRDVRERHSSAISKQFYAIQHDRFKTDELSPHHIIAFPTRRSQQIAHQASYNHEVSIMAGVAKYVGFPAAPSLLGARPSELDDDLEKMGIPVESRASAPRHSSAMPPRPIMSTMPSNHFRNAAEEAFLEQTPWANPQHPIHQQQQHNHHPQHSQQQRPQPRQFEQPQPSSYTTPAAQKRMVDVNAPNGSASTIPENASAANSSANNTPYGLEQDPRHHGQGPFRNPDYDVDHRKSGFRSLSSSPLDVRKSQPQLTHTLGHRSPATDAPSHAHLFSPPPARQGLFRPSSALQREPSPSLSSKPADALHYRPHQSGISTGSGSNHMSTR</sequence>
<feature type="compositionally biased region" description="Basic residues" evidence="7">
    <location>
        <begin position="231"/>
        <end position="243"/>
    </location>
</feature>
<evidence type="ECO:0000256" key="3">
    <source>
        <dbReference type="ARBA" id="ARBA00023015"/>
    </source>
</evidence>
<comment type="caution">
    <text evidence="8">The sequence shown here is derived from an EMBL/GenBank/DDBJ whole genome shotgun (WGS) entry which is preliminary data.</text>
</comment>
<organism evidence="8 9">
    <name type="scientific">Penicillium salamii</name>
    <dbReference type="NCBI Taxonomy" id="1612424"/>
    <lineage>
        <taxon>Eukaryota</taxon>
        <taxon>Fungi</taxon>
        <taxon>Dikarya</taxon>
        <taxon>Ascomycota</taxon>
        <taxon>Pezizomycotina</taxon>
        <taxon>Eurotiomycetes</taxon>
        <taxon>Eurotiomycetidae</taxon>
        <taxon>Eurotiales</taxon>
        <taxon>Aspergillaceae</taxon>
        <taxon>Penicillium</taxon>
    </lineage>
</organism>
<feature type="region of interest" description="Disordered" evidence="7">
    <location>
        <begin position="1"/>
        <end position="293"/>
    </location>
</feature>
<accession>A0A9W4N6T8</accession>
<dbReference type="InterPro" id="IPR013907">
    <property type="entry name" value="Sds3"/>
</dbReference>
<dbReference type="EMBL" id="CAJVPA010000055">
    <property type="protein sequence ID" value="CAG8282519.1"/>
    <property type="molecule type" value="Genomic_DNA"/>
</dbReference>
<feature type="compositionally biased region" description="Polar residues" evidence="7">
    <location>
        <begin position="677"/>
        <end position="689"/>
    </location>
</feature>
<protein>
    <recommendedName>
        <fullName evidence="10">Transcriptional regulatory protein DEP1</fullName>
    </recommendedName>
</protein>
<dbReference type="AlphaFoldDB" id="A0A9W4N6T8"/>
<evidence type="ECO:0008006" key="10">
    <source>
        <dbReference type="Google" id="ProtNLM"/>
    </source>
</evidence>
<dbReference type="FunFam" id="1.20.5.1500:FF:000002">
    <property type="entry name" value="breast cancer metastasis-suppressor 1-like protein-A"/>
    <property type="match status" value="1"/>
</dbReference>
<evidence type="ECO:0000256" key="4">
    <source>
        <dbReference type="ARBA" id="ARBA00023163"/>
    </source>
</evidence>
<feature type="compositionally biased region" description="Basic and acidic residues" evidence="7">
    <location>
        <begin position="263"/>
        <end position="293"/>
    </location>
</feature>
<evidence type="ECO:0000256" key="2">
    <source>
        <dbReference type="ARBA" id="ARBA00022491"/>
    </source>
</evidence>
<dbReference type="Gene3D" id="1.20.5.1500">
    <property type="match status" value="1"/>
</dbReference>
<evidence type="ECO:0000256" key="5">
    <source>
        <dbReference type="ARBA" id="ARBA00023242"/>
    </source>
</evidence>
<feature type="compositionally biased region" description="Acidic residues" evidence="7">
    <location>
        <begin position="47"/>
        <end position="60"/>
    </location>
</feature>
<feature type="compositionally biased region" description="Low complexity" evidence="7">
    <location>
        <begin position="585"/>
        <end position="595"/>
    </location>
</feature>
<evidence type="ECO:0000256" key="7">
    <source>
        <dbReference type="SAM" id="MobiDB-lite"/>
    </source>
</evidence>
<dbReference type="GO" id="GO:0005654">
    <property type="term" value="C:nucleoplasm"/>
    <property type="evidence" value="ECO:0007669"/>
    <property type="project" value="UniProtKB-ARBA"/>
</dbReference>
<feature type="compositionally biased region" description="Acidic residues" evidence="7">
    <location>
        <begin position="140"/>
        <end position="149"/>
    </location>
</feature>
<feature type="region of interest" description="Disordered" evidence="7">
    <location>
        <begin position="526"/>
        <end position="561"/>
    </location>
</feature>
<comment type="similarity">
    <text evidence="6">Belongs to the BRMS1 family.</text>
</comment>
<dbReference type="GO" id="GO:0010468">
    <property type="term" value="P:regulation of gene expression"/>
    <property type="evidence" value="ECO:0007669"/>
    <property type="project" value="UniProtKB-ARBA"/>
</dbReference>
<proteinExistence type="inferred from homology"/>
<dbReference type="Proteomes" id="UP001152646">
    <property type="component" value="Unassembled WGS sequence"/>
</dbReference>
<evidence type="ECO:0000313" key="9">
    <source>
        <dbReference type="Proteomes" id="UP001152646"/>
    </source>
</evidence>